<dbReference type="Gene3D" id="3.40.630.30">
    <property type="match status" value="1"/>
</dbReference>
<dbReference type="AlphaFoldDB" id="A0A8J8B9E6"/>
<dbReference type="EMBL" id="JAGTUU010000009">
    <property type="protein sequence ID" value="MBS0126407.1"/>
    <property type="molecule type" value="Genomic_DNA"/>
</dbReference>
<organism evidence="2 3">
    <name type="scientific">Thetidibacter halocola</name>
    <dbReference type="NCBI Taxonomy" id="2827239"/>
    <lineage>
        <taxon>Bacteria</taxon>
        <taxon>Pseudomonadati</taxon>
        <taxon>Pseudomonadota</taxon>
        <taxon>Alphaproteobacteria</taxon>
        <taxon>Rhodobacterales</taxon>
        <taxon>Roseobacteraceae</taxon>
        <taxon>Thetidibacter</taxon>
    </lineage>
</organism>
<name>A0A8J8B9E6_9RHOB</name>
<evidence type="ECO:0000313" key="2">
    <source>
        <dbReference type="EMBL" id="MBS0126407.1"/>
    </source>
</evidence>
<dbReference type="PROSITE" id="PS51186">
    <property type="entry name" value="GNAT"/>
    <property type="match status" value="1"/>
</dbReference>
<dbReference type="InterPro" id="IPR000182">
    <property type="entry name" value="GNAT_dom"/>
</dbReference>
<dbReference type="SUPFAM" id="SSF55729">
    <property type="entry name" value="Acyl-CoA N-acyltransferases (Nat)"/>
    <property type="match status" value="1"/>
</dbReference>
<dbReference type="Proteomes" id="UP000681356">
    <property type="component" value="Unassembled WGS sequence"/>
</dbReference>
<protein>
    <submittedName>
        <fullName evidence="2">GNAT family N-acetyltransferase</fullName>
    </submittedName>
</protein>
<comment type="caution">
    <text evidence="2">The sequence shown here is derived from an EMBL/GenBank/DDBJ whole genome shotgun (WGS) entry which is preliminary data.</text>
</comment>
<dbReference type="CDD" id="cd04301">
    <property type="entry name" value="NAT_SF"/>
    <property type="match status" value="1"/>
</dbReference>
<evidence type="ECO:0000259" key="1">
    <source>
        <dbReference type="PROSITE" id="PS51186"/>
    </source>
</evidence>
<reference evidence="2" key="1">
    <citation type="submission" date="2021-04" db="EMBL/GenBank/DDBJ databases">
        <authorList>
            <person name="Yoon J."/>
        </authorList>
    </citation>
    <scope>NUCLEOTIDE SEQUENCE</scope>
    <source>
        <strain evidence="2">KMU-90</strain>
    </source>
</reference>
<dbReference type="RefSeq" id="WP_212538369.1">
    <property type="nucleotide sequence ID" value="NZ_JAGTUU010000009.1"/>
</dbReference>
<feature type="domain" description="N-acetyltransferase" evidence="1">
    <location>
        <begin position="107"/>
        <end position="246"/>
    </location>
</feature>
<evidence type="ECO:0000313" key="3">
    <source>
        <dbReference type="Proteomes" id="UP000681356"/>
    </source>
</evidence>
<dbReference type="InterPro" id="IPR016181">
    <property type="entry name" value="Acyl_CoA_acyltransferase"/>
</dbReference>
<sequence length="246" mass="26857">MILPEASRLYAAIDGTWPAAATIQAGPWTLREGRGGGQRVSAATARGEWREDDLSAAEKAMRMMKQAPLFMVRPEDRALDAVLAARGYEVKDPVTIWLCPVAQLTDKRIPPVTAFAIWEPLAIMREIWEAGGIGEARLRVMARAKGPKTGLFGRVSDRPAGAGFCAIHDRIALVHALEIAEPHRGKGLGKWMMRCAAHWAADNGADWIGALCTDANVGANALYRALRMRDAGGYHYRVLPEESDET</sequence>
<keyword evidence="3" id="KW-1185">Reference proteome</keyword>
<accession>A0A8J8B9E6</accession>
<proteinExistence type="predicted"/>
<dbReference type="GO" id="GO:0016747">
    <property type="term" value="F:acyltransferase activity, transferring groups other than amino-acyl groups"/>
    <property type="evidence" value="ECO:0007669"/>
    <property type="project" value="InterPro"/>
</dbReference>
<dbReference type="Pfam" id="PF00583">
    <property type="entry name" value="Acetyltransf_1"/>
    <property type="match status" value="1"/>
</dbReference>
<gene>
    <name evidence="2" type="ORF">KB874_20180</name>
</gene>